<gene>
    <name evidence="8" type="ORF">ACFFGV_04405</name>
</gene>
<dbReference type="Pfam" id="PF06271">
    <property type="entry name" value="RDD"/>
    <property type="match status" value="1"/>
</dbReference>
<dbReference type="RefSeq" id="WP_377345357.1">
    <property type="nucleotide sequence ID" value="NZ_JBHLTP010000003.1"/>
</dbReference>
<evidence type="ECO:0000256" key="1">
    <source>
        <dbReference type="ARBA" id="ARBA00004651"/>
    </source>
</evidence>
<dbReference type="Proteomes" id="UP001589836">
    <property type="component" value="Unassembled WGS sequence"/>
</dbReference>
<comment type="subcellular location">
    <subcellularLocation>
        <location evidence="1">Cell membrane</location>
        <topology evidence="1">Multi-pass membrane protein</topology>
    </subcellularLocation>
</comment>
<sequence>MNSRPAGFQVRLLADLLDFIILSTLISIVIFMIKGEYAYQWAQSFIWQISYTLYLTILPLVWRGYILGKRLLGIKVKQIDGEALTYKNMIMREVVGKFLLVYASLGISTIVSIFMINIREDKRALHDLISRTYVSYTK</sequence>
<accession>A0ABV6LKA5</accession>
<evidence type="ECO:0000313" key="9">
    <source>
        <dbReference type="Proteomes" id="UP001589836"/>
    </source>
</evidence>
<keyword evidence="5 6" id="KW-0472">Membrane</keyword>
<organism evidence="8 9">
    <name type="scientific">Pontibacillus salicampi</name>
    <dbReference type="NCBI Taxonomy" id="1449801"/>
    <lineage>
        <taxon>Bacteria</taxon>
        <taxon>Bacillati</taxon>
        <taxon>Bacillota</taxon>
        <taxon>Bacilli</taxon>
        <taxon>Bacillales</taxon>
        <taxon>Bacillaceae</taxon>
        <taxon>Pontibacillus</taxon>
    </lineage>
</organism>
<name>A0ABV6LKA5_9BACI</name>
<evidence type="ECO:0000256" key="3">
    <source>
        <dbReference type="ARBA" id="ARBA00022692"/>
    </source>
</evidence>
<evidence type="ECO:0000313" key="8">
    <source>
        <dbReference type="EMBL" id="MFC0522831.1"/>
    </source>
</evidence>
<dbReference type="PANTHER" id="PTHR36115:SF9">
    <property type="entry name" value="LMO1584 PROTEIN"/>
    <property type="match status" value="1"/>
</dbReference>
<feature type="domain" description="RDD" evidence="7">
    <location>
        <begin position="6"/>
        <end position="130"/>
    </location>
</feature>
<feature type="transmembrane region" description="Helical" evidence="6">
    <location>
        <begin position="12"/>
        <end position="33"/>
    </location>
</feature>
<evidence type="ECO:0000256" key="2">
    <source>
        <dbReference type="ARBA" id="ARBA00022475"/>
    </source>
</evidence>
<feature type="transmembrane region" description="Helical" evidence="6">
    <location>
        <begin position="99"/>
        <end position="118"/>
    </location>
</feature>
<dbReference type="InterPro" id="IPR010432">
    <property type="entry name" value="RDD"/>
</dbReference>
<keyword evidence="4 6" id="KW-1133">Transmembrane helix</keyword>
<dbReference type="PANTHER" id="PTHR36115">
    <property type="entry name" value="PROLINE-RICH ANTIGEN HOMOLOG-RELATED"/>
    <property type="match status" value="1"/>
</dbReference>
<dbReference type="EMBL" id="JBHLTP010000003">
    <property type="protein sequence ID" value="MFC0522831.1"/>
    <property type="molecule type" value="Genomic_DNA"/>
</dbReference>
<evidence type="ECO:0000256" key="5">
    <source>
        <dbReference type="ARBA" id="ARBA00023136"/>
    </source>
</evidence>
<keyword evidence="9" id="KW-1185">Reference proteome</keyword>
<protein>
    <submittedName>
        <fullName evidence="8">RDD family protein</fullName>
    </submittedName>
</protein>
<dbReference type="InterPro" id="IPR051791">
    <property type="entry name" value="Pra-immunoreactive"/>
</dbReference>
<feature type="transmembrane region" description="Helical" evidence="6">
    <location>
        <begin position="45"/>
        <end position="65"/>
    </location>
</feature>
<evidence type="ECO:0000259" key="7">
    <source>
        <dbReference type="Pfam" id="PF06271"/>
    </source>
</evidence>
<proteinExistence type="predicted"/>
<keyword evidence="3 6" id="KW-0812">Transmembrane</keyword>
<keyword evidence="2" id="KW-1003">Cell membrane</keyword>
<reference evidence="8 9" key="1">
    <citation type="submission" date="2024-09" db="EMBL/GenBank/DDBJ databases">
        <authorList>
            <person name="Sun Q."/>
            <person name="Mori K."/>
        </authorList>
    </citation>
    <scope>NUCLEOTIDE SEQUENCE [LARGE SCALE GENOMIC DNA]</scope>
    <source>
        <strain evidence="8 9">NCAIM B.02529</strain>
    </source>
</reference>
<comment type="caution">
    <text evidence="8">The sequence shown here is derived from an EMBL/GenBank/DDBJ whole genome shotgun (WGS) entry which is preliminary data.</text>
</comment>
<evidence type="ECO:0000256" key="6">
    <source>
        <dbReference type="SAM" id="Phobius"/>
    </source>
</evidence>
<evidence type="ECO:0000256" key="4">
    <source>
        <dbReference type="ARBA" id="ARBA00022989"/>
    </source>
</evidence>